<dbReference type="GO" id="GO:0003676">
    <property type="term" value="F:nucleic acid binding"/>
    <property type="evidence" value="ECO:0007669"/>
    <property type="project" value="InterPro"/>
</dbReference>
<keyword evidence="2" id="KW-0540">Nuclease</keyword>
<dbReference type="PANTHER" id="PTHR30231">
    <property type="entry name" value="DNA POLYMERASE III SUBUNIT EPSILON"/>
    <property type="match status" value="1"/>
</dbReference>
<dbReference type="SUPFAM" id="SSF53098">
    <property type="entry name" value="Ribonuclease H-like"/>
    <property type="match status" value="1"/>
</dbReference>
<protein>
    <submittedName>
        <fullName evidence="2">DNA polymerase III epsilon subunit-like 3'-5' exonuclease</fullName>
    </submittedName>
</protein>
<dbReference type="PANTHER" id="PTHR30231:SF42">
    <property type="entry name" value="EXONUCLEASE"/>
    <property type="match status" value="1"/>
</dbReference>
<dbReference type="InterPro" id="IPR012337">
    <property type="entry name" value="RNaseH-like_sf"/>
</dbReference>
<evidence type="ECO:0000259" key="1">
    <source>
        <dbReference type="SMART" id="SM00479"/>
    </source>
</evidence>
<keyword evidence="2" id="KW-0269">Exonuclease</keyword>
<gene>
    <name evidence="2" type="ORF">SCFA_2750007</name>
</gene>
<dbReference type="SMART" id="SM00479">
    <property type="entry name" value="EXOIII"/>
    <property type="match status" value="1"/>
</dbReference>
<name>A0A485M140_9ZZZZ</name>
<dbReference type="GO" id="GO:0008408">
    <property type="term" value="F:3'-5' exonuclease activity"/>
    <property type="evidence" value="ECO:0007669"/>
    <property type="project" value="TreeGrafter"/>
</dbReference>
<dbReference type="AlphaFoldDB" id="A0A485M140"/>
<dbReference type="InterPro" id="IPR036397">
    <property type="entry name" value="RNaseH_sf"/>
</dbReference>
<evidence type="ECO:0000313" key="2">
    <source>
        <dbReference type="EMBL" id="VFU14922.1"/>
    </source>
</evidence>
<proteinExistence type="predicted"/>
<sequence>MNYVALDFETANYSWSSVCSVGLAVVKDSSVVERKSWLVRPPDLYFHPMFTRIHGIRAEDVRDEPDFSELWSSVLKDYLVGNTVIAHNASFDLRVLRHTLSAYLIPHPRLSYQCSVVIARKTWPGLGSYKLDNLARRFGISFRHHDASEDAFACAKIVLEAGATLGANSFNELINKLYINVKEFAVSEK</sequence>
<feature type="domain" description="Exonuclease" evidence="1">
    <location>
        <begin position="2"/>
        <end position="167"/>
    </location>
</feature>
<dbReference type="EMBL" id="CAADRN010000196">
    <property type="protein sequence ID" value="VFU14922.1"/>
    <property type="molecule type" value="Genomic_DNA"/>
</dbReference>
<dbReference type="InterPro" id="IPR013520">
    <property type="entry name" value="Ribonucl_H"/>
</dbReference>
<keyword evidence="2" id="KW-0378">Hydrolase</keyword>
<dbReference type="CDD" id="cd06130">
    <property type="entry name" value="DNA_pol_III_epsilon_like"/>
    <property type="match status" value="1"/>
</dbReference>
<dbReference type="GO" id="GO:0005829">
    <property type="term" value="C:cytosol"/>
    <property type="evidence" value="ECO:0007669"/>
    <property type="project" value="TreeGrafter"/>
</dbReference>
<dbReference type="Gene3D" id="3.30.420.10">
    <property type="entry name" value="Ribonuclease H-like superfamily/Ribonuclease H"/>
    <property type="match status" value="1"/>
</dbReference>
<organism evidence="2">
    <name type="scientific">anaerobic digester metagenome</name>
    <dbReference type="NCBI Taxonomy" id="1263854"/>
    <lineage>
        <taxon>unclassified sequences</taxon>
        <taxon>metagenomes</taxon>
        <taxon>ecological metagenomes</taxon>
    </lineage>
</organism>
<dbReference type="Pfam" id="PF00929">
    <property type="entry name" value="RNase_T"/>
    <property type="match status" value="1"/>
</dbReference>
<accession>A0A485M140</accession>
<reference evidence="2" key="1">
    <citation type="submission" date="2019-03" db="EMBL/GenBank/DDBJ databases">
        <authorList>
            <person name="Hao L."/>
        </authorList>
    </citation>
    <scope>NUCLEOTIDE SEQUENCE</scope>
</reference>